<sequence>KLASGPVGGQGATGQRLDWKPAILIPNPSLLHVISRFQQPPSSTDRERKNEFYLVTLEFCSSPLQGYYKAPSATHPNSSTHLQRSKQLYQQRSQGGTHFNFAIVFMDLKRPGYYVKEIGNTMSGRKGTDNSMTLQSQKFQTEDYLDIAIASKSDATPSECMRPY</sequence>
<evidence type="ECO:0000256" key="2">
    <source>
        <dbReference type="ARBA" id="ARBA00030511"/>
    </source>
</evidence>
<evidence type="ECO:0000313" key="4">
    <source>
        <dbReference type="Proteomes" id="UP000002280"/>
    </source>
</evidence>
<dbReference type="AlphaFoldDB" id="A0A5F8GS46"/>
<evidence type="ECO:0000256" key="1">
    <source>
        <dbReference type="ARBA" id="ARBA00009143"/>
    </source>
</evidence>
<dbReference type="PANTHER" id="PTHR13082:SF0">
    <property type="entry name" value="HISTONE DEACETYLASE COMPLEX SUBUNIT SAP18"/>
    <property type="match status" value="1"/>
</dbReference>
<reference evidence="3 4" key="1">
    <citation type="journal article" date="2007" name="Nature">
        <title>Genome of the marsupial Monodelphis domestica reveals innovation in non-coding sequences.</title>
        <authorList>
            <person name="Mikkelsen T.S."/>
            <person name="Wakefield M.J."/>
            <person name="Aken B."/>
            <person name="Amemiya C.T."/>
            <person name="Chang J.L."/>
            <person name="Duke S."/>
            <person name="Garber M."/>
            <person name="Gentles A.J."/>
            <person name="Goodstadt L."/>
            <person name="Heger A."/>
            <person name="Jurka J."/>
            <person name="Kamal M."/>
            <person name="Mauceli E."/>
            <person name="Searle S.M."/>
            <person name="Sharpe T."/>
            <person name="Baker M.L."/>
            <person name="Batzer M.A."/>
            <person name="Benos P.V."/>
            <person name="Belov K."/>
            <person name="Clamp M."/>
            <person name="Cook A."/>
            <person name="Cuff J."/>
            <person name="Das R."/>
            <person name="Davidow L."/>
            <person name="Deakin J.E."/>
            <person name="Fazzari M.J."/>
            <person name="Glass J.L."/>
            <person name="Grabherr M."/>
            <person name="Greally J.M."/>
            <person name="Gu W."/>
            <person name="Hore T.A."/>
            <person name="Huttley G.A."/>
            <person name="Kleber M."/>
            <person name="Jirtle R.L."/>
            <person name="Koina E."/>
            <person name="Lee J.T."/>
            <person name="Mahony S."/>
            <person name="Marra M.A."/>
            <person name="Miller R.D."/>
            <person name="Nicholls R.D."/>
            <person name="Oda M."/>
            <person name="Papenfuss A.T."/>
            <person name="Parra Z.E."/>
            <person name="Pollock D.D."/>
            <person name="Ray D.A."/>
            <person name="Schein J.E."/>
            <person name="Speed T.P."/>
            <person name="Thompson K."/>
            <person name="VandeBerg J.L."/>
            <person name="Wade C.M."/>
            <person name="Walker J.A."/>
            <person name="Waters P.D."/>
            <person name="Webber C."/>
            <person name="Weidman J.R."/>
            <person name="Xie X."/>
            <person name="Zody M.C."/>
            <person name="Baldwin J."/>
            <person name="Abdouelleil A."/>
            <person name="Abdulkadir J."/>
            <person name="Abebe A."/>
            <person name="Abera B."/>
            <person name="Abreu J."/>
            <person name="Acer S.C."/>
            <person name="Aftuck L."/>
            <person name="Alexander A."/>
            <person name="An P."/>
            <person name="Anderson E."/>
            <person name="Anderson S."/>
            <person name="Arachi H."/>
            <person name="Azer M."/>
            <person name="Bachantsang P."/>
            <person name="Barry A."/>
            <person name="Bayul T."/>
            <person name="Berlin A."/>
            <person name="Bessette D."/>
            <person name="Bloom T."/>
            <person name="Bloom T."/>
            <person name="Boguslavskiy L."/>
            <person name="Bonnet C."/>
            <person name="Boukhgalter B."/>
            <person name="Bourzgui I."/>
            <person name="Brown A."/>
            <person name="Cahill P."/>
            <person name="Channer S."/>
            <person name="Cheshatsang Y."/>
            <person name="Chuda L."/>
            <person name="Citroen M."/>
            <person name="Collymore A."/>
            <person name="Cooke P."/>
            <person name="Costello M."/>
            <person name="D'Aco K."/>
            <person name="Daza R."/>
            <person name="De Haan G."/>
            <person name="DeGray S."/>
            <person name="DeMaso C."/>
            <person name="Dhargay N."/>
            <person name="Dooley K."/>
            <person name="Dooley E."/>
            <person name="Doricent M."/>
            <person name="Dorje P."/>
            <person name="Dorjee K."/>
            <person name="Dupes A."/>
            <person name="Elong R."/>
            <person name="Falk J."/>
            <person name="Farina A."/>
            <person name="Faro S."/>
            <person name="Ferguson D."/>
            <person name="Fisher S."/>
            <person name="Foley C.D."/>
            <person name="Franke A."/>
            <person name="Friedrich D."/>
            <person name="Gadbois L."/>
            <person name="Gearin G."/>
            <person name="Gearin C.R."/>
            <person name="Giannoukos G."/>
            <person name="Goode T."/>
            <person name="Graham J."/>
            <person name="Grandbois E."/>
            <person name="Grewal S."/>
            <person name="Gyaltsen K."/>
            <person name="Hafez N."/>
            <person name="Hagos B."/>
            <person name="Hall J."/>
            <person name="Henson C."/>
            <person name="Hollinger A."/>
            <person name="Honan T."/>
            <person name="Huard M.D."/>
            <person name="Hughes L."/>
            <person name="Hurhula B."/>
            <person name="Husby M.E."/>
            <person name="Kamat A."/>
            <person name="Kanga B."/>
            <person name="Kashin S."/>
            <person name="Khazanovich D."/>
            <person name="Kisner P."/>
            <person name="Lance K."/>
            <person name="Lara M."/>
            <person name="Lee W."/>
            <person name="Lennon N."/>
            <person name="Letendre F."/>
            <person name="LeVine R."/>
            <person name="Lipovsky A."/>
            <person name="Liu X."/>
            <person name="Liu J."/>
            <person name="Liu S."/>
            <person name="Lokyitsang T."/>
            <person name="Lokyitsang Y."/>
            <person name="Lubonja R."/>
            <person name="Lui A."/>
            <person name="MacDonald P."/>
            <person name="Magnisalis V."/>
            <person name="Maru K."/>
            <person name="Matthews C."/>
            <person name="McCusker W."/>
            <person name="McDonough S."/>
            <person name="Mehta T."/>
            <person name="Meldrim J."/>
            <person name="Meneus L."/>
            <person name="Mihai O."/>
            <person name="Mihalev A."/>
            <person name="Mihova T."/>
            <person name="Mittelman R."/>
            <person name="Mlenga V."/>
            <person name="Montmayeur A."/>
            <person name="Mulrain L."/>
            <person name="Navidi A."/>
            <person name="Naylor J."/>
            <person name="Negash T."/>
            <person name="Nguyen T."/>
            <person name="Nguyen N."/>
            <person name="Nicol R."/>
            <person name="Norbu C."/>
            <person name="Norbu N."/>
            <person name="Novod N."/>
            <person name="O'Neill B."/>
            <person name="Osman S."/>
            <person name="Markiewicz E."/>
            <person name="Oyono O.L."/>
            <person name="Patti C."/>
            <person name="Phunkhang P."/>
            <person name="Pierre F."/>
            <person name="Priest M."/>
            <person name="Raghuraman S."/>
            <person name="Rege F."/>
            <person name="Reyes R."/>
            <person name="Rise C."/>
            <person name="Rogov P."/>
            <person name="Ross K."/>
            <person name="Ryan E."/>
            <person name="Settipalli S."/>
            <person name="Shea T."/>
            <person name="Sherpa N."/>
            <person name="Shi L."/>
            <person name="Shih D."/>
            <person name="Sparrow T."/>
            <person name="Spaulding J."/>
            <person name="Stalker J."/>
            <person name="Stange-Thomann N."/>
            <person name="Stavropoulos S."/>
            <person name="Stone C."/>
            <person name="Strader C."/>
            <person name="Tesfaye S."/>
            <person name="Thomson T."/>
            <person name="Thoulutsang Y."/>
            <person name="Thoulutsang D."/>
            <person name="Topham K."/>
            <person name="Topping I."/>
            <person name="Tsamla T."/>
            <person name="Vassiliev H."/>
            <person name="Vo A."/>
            <person name="Wangchuk T."/>
            <person name="Wangdi T."/>
            <person name="Weiand M."/>
            <person name="Wilkinson J."/>
            <person name="Wilson A."/>
            <person name="Yadav S."/>
            <person name="Young G."/>
            <person name="Yu Q."/>
            <person name="Zembek L."/>
            <person name="Zhong D."/>
            <person name="Zimmer A."/>
            <person name="Zwirko Z."/>
            <person name="Jaffe D.B."/>
            <person name="Alvarez P."/>
            <person name="Brockman W."/>
            <person name="Butler J."/>
            <person name="Chin C."/>
            <person name="Gnerre S."/>
            <person name="MacCallum I."/>
            <person name="Graves J.A."/>
            <person name="Ponting C.P."/>
            <person name="Breen M."/>
            <person name="Samollow P.B."/>
            <person name="Lander E.S."/>
            <person name="Lindblad-Toh K."/>
        </authorList>
    </citation>
    <scope>NUCLEOTIDE SEQUENCE [LARGE SCALE GENOMIC DNA]</scope>
</reference>
<name>A0A5F8GS46_MONDO</name>
<protein>
    <recommendedName>
        <fullName evidence="2">18 kDa Sin3-associated polypeptide</fullName>
    </recommendedName>
</protein>
<organism evidence="3 4">
    <name type="scientific">Monodelphis domestica</name>
    <name type="common">Gray short-tailed opossum</name>
    <dbReference type="NCBI Taxonomy" id="13616"/>
    <lineage>
        <taxon>Eukaryota</taxon>
        <taxon>Metazoa</taxon>
        <taxon>Chordata</taxon>
        <taxon>Craniata</taxon>
        <taxon>Vertebrata</taxon>
        <taxon>Euteleostomi</taxon>
        <taxon>Mammalia</taxon>
        <taxon>Metatheria</taxon>
        <taxon>Didelphimorphia</taxon>
        <taxon>Didelphidae</taxon>
        <taxon>Monodelphis</taxon>
    </lineage>
</organism>
<dbReference type="Ensembl" id="ENSMODT00000061816.1">
    <property type="protein sequence ID" value="ENSMODP00000050219.1"/>
    <property type="gene ID" value="ENSMODG00000050273.1"/>
</dbReference>
<dbReference type="PANTHER" id="PTHR13082">
    <property type="entry name" value="SAP18"/>
    <property type="match status" value="1"/>
</dbReference>
<dbReference type="Bgee" id="ENSMODG00000050273">
    <property type="expression patterns" value="Expressed in liver"/>
</dbReference>
<dbReference type="Proteomes" id="UP000002280">
    <property type="component" value="Chromosome 8"/>
</dbReference>
<dbReference type="GO" id="GO:0005634">
    <property type="term" value="C:nucleus"/>
    <property type="evidence" value="ECO:0000318"/>
    <property type="project" value="GO_Central"/>
</dbReference>
<dbReference type="GO" id="GO:0003714">
    <property type="term" value="F:transcription corepressor activity"/>
    <property type="evidence" value="ECO:0000318"/>
    <property type="project" value="GO_Central"/>
</dbReference>
<reference evidence="3" key="3">
    <citation type="submission" date="2025-09" db="UniProtKB">
        <authorList>
            <consortium name="Ensembl"/>
        </authorList>
    </citation>
    <scope>IDENTIFICATION</scope>
</reference>
<dbReference type="Gene3D" id="3.10.20.550">
    <property type="entry name" value="ASAP complex, SAP18 subunit"/>
    <property type="match status" value="1"/>
</dbReference>
<keyword evidence="4" id="KW-1185">Reference proteome</keyword>
<dbReference type="Pfam" id="PF06487">
    <property type="entry name" value="SAP18"/>
    <property type="match status" value="1"/>
</dbReference>
<proteinExistence type="inferred from homology"/>
<dbReference type="GeneTree" id="ENSGT00390000003152"/>
<dbReference type="InterPro" id="IPR042534">
    <property type="entry name" value="SAP18_sf"/>
</dbReference>
<dbReference type="GO" id="GO:0045892">
    <property type="term" value="P:negative regulation of DNA-templated transcription"/>
    <property type="evidence" value="ECO:0000318"/>
    <property type="project" value="GO_Central"/>
</dbReference>
<evidence type="ECO:0000313" key="3">
    <source>
        <dbReference type="Ensembl" id="ENSMODP00000050219.1"/>
    </source>
</evidence>
<reference evidence="3" key="2">
    <citation type="submission" date="2025-08" db="UniProtKB">
        <authorList>
            <consortium name="Ensembl"/>
        </authorList>
    </citation>
    <scope>IDENTIFICATION</scope>
</reference>
<dbReference type="InterPro" id="IPR010516">
    <property type="entry name" value="SAP18"/>
</dbReference>
<dbReference type="InParanoid" id="A0A5F8GS46"/>
<dbReference type="STRING" id="13616.ENSMODP00000050219"/>
<accession>A0A5F8GS46</accession>
<comment type="similarity">
    <text evidence="1">Belongs to the SAP18 family.</text>
</comment>